<organism evidence="1 2">
    <name type="scientific">Candidatus Accumulibacter affinis</name>
    <dbReference type="NCBI Taxonomy" id="2954384"/>
    <lineage>
        <taxon>Bacteria</taxon>
        <taxon>Pseudomonadati</taxon>
        <taxon>Pseudomonadota</taxon>
        <taxon>Betaproteobacteria</taxon>
        <taxon>Candidatus Accumulibacter</taxon>
    </lineage>
</organism>
<accession>A0A935W561</accession>
<name>A0A935W561_9PROT</name>
<dbReference type="EMBL" id="JADJOT010000009">
    <property type="protein sequence ID" value="MBK7954613.1"/>
    <property type="molecule type" value="Genomic_DNA"/>
</dbReference>
<dbReference type="AlphaFoldDB" id="A0A935W561"/>
<comment type="caution">
    <text evidence="1">The sequence shown here is derived from an EMBL/GenBank/DDBJ whole genome shotgun (WGS) entry which is preliminary data.</text>
</comment>
<evidence type="ECO:0000313" key="1">
    <source>
        <dbReference type="EMBL" id="MBK7954613.1"/>
    </source>
</evidence>
<sequence>MIRASEFPNCGESVKQVSAQVIGSQVLLRIRYEASGPLAACKCERLTIIRLSGLAKRDYAVTRIGSP</sequence>
<proteinExistence type="predicted"/>
<gene>
    <name evidence="1" type="ORF">IPK02_12020</name>
</gene>
<reference evidence="1 2" key="1">
    <citation type="submission" date="2020-10" db="EMBL/GenBank/DDBJ databases">
        <title>Connecting structure to function with the recovery of over 1000 high-quality activated sludge metagenome-assembled genomes encoding full-length rRNA genes using long-read sequencing.</title>
        <authorList>
            <person name="Singleton C.M."/>
            <person name="Petriglieri F."/>
            <person name="Kristensen J.M."/>
            <person name="Kirkegaard R.H."/>
            <person name="Michaelsen T.Y."/>
            <person name="Andersen M.H."/>
            <person name="Karst S.M."/>
            <person name="Dueholm M.S."/>
            <person name="Nielsen P.H."/>
            <person name="Albertsen M."/>
        </authorList>
    </citation>
    <scope>NUCLEOTIDE SEQUENCE [LARGE SCALE GENOMIC DNA]</scope>
    <source>
        <strain evidence="1">Fred_18-Q3-R57-64_BAT3C.720</strain>
    </source>
</reference>
<protein>
    <submittedName>
        <fullName evidence="1">Uncharacterized protein</fullName>
    </submittedName>
</protein>
<dbReference type="Proteomes" id="UP000706151">
    <property type="component" value="Unassembled WGS sequence"/>
</dbReference>
<evidence type="ECO:0000313" key="2">
    <source>
        <dbReference type="Proteomes" id="UP000706151"/>
    </source>
</evidence>